<gene>
    <name evidence="9" type="ORF">SPAPADRAFT_157762</name>
</gene>
<keyword evidence="4" id="KW-0653">Protein transport</keyword>
<dbReference type="eggNOG" id="ENOG502T8MV">
    <property type="taxonomic scope" value="Eukaryota"/>
</dbReference>
<keyword evidence="5" id="KW-0811">Translocation</keyword>
<evidence type="ECO:0000313" key="9">
    <source>
        <dbReference type="EMBL" id="EGW30562.1"/>
    </source>
</evidence>
<accession>G3AUK6</accession>
<evidence type="ECO:0000256" key="6">
    <source>
        <dbReference type="ARBA" id="ARBA00023132"/>
    </source>
</evidence>
<dbReference type="GO" id="GO:0017056">
    <property type="term" value="F:structural constituent of nuclear pore"/>
    <property type="evidence" value="ECO:0007669"/>
    <property type="project" value="InterPro"/>
</dbReference>
<keyword evidence="2" id="KW-0813">Transport</keyword>
<dbReference type="AlphaFoldDB" id="G3AUK6"/>
<evidence type="ECO:0000256" key="5">
    <source>
        <dbReference type="ARBA" id="ARBA00023010"/>
    </source>
</evidence>
<evidence type="ECO:0000256" key="4">
    <source>
        <dbReference type="ARBA" id="ARBA00022927"/>
    </source>
</evidence>
<evidence type="ECO:0000256" key="7">
    <source>
        <dbReference type="ARBA" id="ARBA00023242"/>
    </source>
</evidence>
<keyword evidence="7" id="KW-0539">Nucleus</keyword>
<keyword evidence="8" id="KW-0175">Coiled coil</keyword>
<feature type="coiled-coil region" evidence="8">
    <location>
        <begin position="632"/>
        <end position="659"/>
    </location>
</feature>
<keyword evidence="3" id="KW-0509">mRNA transport</keyword>
<dbReference type="InterPro" id="IPR036322">
    <property type="entry name" value="WD40_repeat_dom_sf"/>
</dbReference>
<keyword evidence="6" id="KW-0906">Nuclear pore complex</keyword>
<comment type="subcellular location">
    <subcellularLocation>
        <location evidence="1">Nucleus</location>
        <location evidence="1">Nuclear pore complex</location>
    </subcellularLocation>
</comment>
<dbReference type="PANTHER" id="PTHR13257:SF0">
    <property type="entry name" value="NUCLEAR PORE COMPLEX PROTEIN NUP88"/>
    <property type="match status" value="1"/>
</dbReference>
<protein>
    <submittedName>
        <fullName evidence="9">Uncharacterized protein</fullName>
    </submittedName>
</protein>
<dbReference type="InterPro" id="IPR037700">
    <property type="entry name" value="NUP88/NUP82"/>
</dbReference>
<evidence type="ECO:0000256" key="2">
    <source>
        <dbReference type="ARBA" id="ARBA00022448"/>
    </source>
</evidence>
<organism evidence="10">
    <name type="scientific">Spathaspora passalidarum (strain NRRL Y-27907 / 11-Y1)</name>
    <dbReference type="NCBI Taxonomy" id="619300"/>
    <lineage>
        <taxon>Eukaryota</taxon>
        <taxon>Fungi</taxon>
        <taxon>Dikarya</taxon>
        <taxon>Ascomycota</taxon>
        <taxon>Saccharomycotina</taxon>
        <taxon>Pichiomycetes</taxon>
        <taxon>Debaryomycetaceae</taxon>
        <taxon>Spathaspora</taxon>
    </lineage>
</organism>
<dbReference type="RefSeq" id="XP_007377533.1">
    <property type="nucleotide sequence ID" value="XM_007377471.1"/>
</dbReference>
<dbReference type="STRING" id="619300.G3AUK6"/>
<dbReference type="PANTHER" id="PTHR13257">
    <property type="entry name" value="NUCLEOPORIN NUP84-RELATED"/>
    <property type="match status" value="1"/>
</dbReference>
<reference evidence="9 10" key="1">
    <citation type="journal article" date="2011" name="Proc. Natl. Acad. Sci. U.S.A.">
        <title>Comparative genomics of xylose-fermenting fungi for enhanced biofuel production.</title>
        <authorList>
            <person name="Wohlbach D.J."/>
            <person name="Kuo A."/>
            <person name="Sato T.K."/>
            <person name="Potts K.M."/>
            <person name="Salamov A.A."/>
            <person name="LaButti K.M."/>
            <person name="Sun H."/>
            <person name="Clum A."/>
            <person name="Pangilinan J.L."/>
            <person name="Lindquist E.A."/>
            <person name="Lucas S."/>
            <person name="Lapidus A."/>
            <person name="Jin M."/>
            <person name="Gunawan C."/>
            <person name="Balan V."/>
            <person name="Dale B.E."/>
            <person name="Jeffries T.W."/>
            <person name="Zinkel R."/>
            <person name="Barry K.W."/>
            <person name="Grigoriev I.V."/>
            <person name="Gasch A.P."/>
        </authorList>
    </citation>
    <scope>NUCLEOTIDE SEQUENCE [LARGE SCALE GENOMIC DNA]</scope>
    <source>
        <strain evidence="10">NRRL Y-27907 / 11-Y1</strain>
    </source>
</reference>
<dbReference type="Proteomes" id="UP000000709">
    <property type="component" value="Unassembled WGS sequence"/>
</dbReference>
<proteinExistence type="predicted"/>
<evidence type="ECO:0000313" key="10">
    <source>
        <dbReference type="Proteomes" id="UP000000709"/>
    </source>
</evidence>
<keyword evidence="10" id="KW-1185">Reference proteome</keyword>
<name>G3AUK6_SPAPN</name>
<dbReference type="GO" id="GO:0006406">
    <property type="term" value="P:mRNA export from nucleus"/>
    <property type="evidence" value="ECO:0007669"/>
    <property type="project" value="TreeGrafter"/>
</dbReference>
<dbReference type="InParanoid" id="G3AUK6"/>
<dbReference type="GO" id="GO:0000055">
    <property type="term" value="P:ribosomal large subunit export from nucleus"/>
    <property type="evidence" value="ECO:0007669"/>
    <property type="project" value="InterPro"/>
</dbReference>
<dbReference type="OrthoDB" id="341482at2759"/>
<dbReference type="EMBL" id="GL996505">
    <property type="protein sequence ID" value="EGW30562.1"/>
    <property type="molecule type" value="Genomic_DNA"/>
</dbReference>
<evidence type="ECO:0000256" key="3">
    <source>
        <dbReference type="ARBA" id="ARBA00022816"/>
    </source>
</evidence>
<dbReference type="GeneID" id="18871101"/>
<dbReference type="SUPFAM" id="SSF50978">
    <property type="entry name" value="WD40 repeat-like"/>
    <property type="match status" value="1"/>
</dbReference>
<dbReference type="GO" id="GO:0005643">
    <property type="term" value="C:nuclear pore"/>
    <property type="evidence" value="ECO:0007669"/>
    <property type="project" value="UniProtKB-SubCell"/>
</dbReference>
<dbReference type="GO" id="GO:0000056">
    <property type="term" value="P:ribosomal small subunit export from nucleus"/>
    <property type="evidence" value="ECO:0007669"/>
    <property type="project" value="InterPro"/>
</dbReference>
<evidence type="ECO:0000256" key="8">
    <source>
        <dbReference type="SAM" id="Coils"/>
    </source>
</evidence>
<evidence type="ECO:0000256" key="1">
    <source>
        <dbReference type="ARBA" id="ARBA00004567"/>
    </source>
</evidence>
<dbReference type="HOGENOM" id="CLU_358692_0_0_1"/>
<dbReference type="OMA" id="WFKEINS"/>
<dbReference type="KEGG" id="spaa:SPAPADRAFT_157762"/>
<sequence>MGNQFTRHLKSQDIFRSYFDQRDIAVNSQIPINLLAIRNDRDLYYSVRNIMRCCDISKGNTNYQLLAHDVSSAGMDVIALEMNSSGTLLALIGDAARLEVLALPDGSTSNSIYLKSATYRISGSNKGITKVLWQSVVANDSMLVVLDSDDQIKGYDLTKSLEIPQVEVNMKEVLAADEKTTSMSFGSDKSLTGALTLYVSTSKGNIFAVYPFISKTCNLAVTLDQVDLALEETKSVMQLIQDRFPPADLLDTASSELDTAAIKQYEYYSGLKTQLTNGLPTVKEVRGIHSRGEAIHELEIVSPRLSDSWQGSKVQGPVATVDTGIDDLIQFANNDHVSFISAVGRNDNSTSVSYFVQVSPLLMKYKSATDDKKVLVAVPKVEKYAKPKVGFGYIEEEDQDDSETRRVQETEFWKKDLSILDKLHSDVIQTKGAGSRFVKLSDARFAVVIDTDVVVVEHPWTDSIISQMKQESNEDVVVDSSYFLASADKEPITSVGYIKDTLTDTGEYLVVIRFREDKNLTIIPIVDNTPKQDLVQVKEKDETRAIFKPVGRHSEPPLAEITEELNRLSVSEQVKSLSKEQADMLDELNQVSMGTIGKVVQFSGVSIKLQAKIIGILESLKLQAKSLGHIEEKSKEVNLKQQQERIDKLLKKQTKLDDKMYALQKKIITGIQKYSSSISLPISEAERSWFREINSINGQVNLNSQLGDCLTEAVEKLAKQVEVIVDEAKGRRKQDQADQVDHLKQLELQQRLNKLSSWLKDEDGMISEMKQRLVSLTTAVN</sequence>
<dbReference type="GO" id="GO:0006606">
    <property type="term" value="P:protein import into nucleus"/>
    <property type="evidence" value="ECO:0007669"/>
    <property type="project" value="TreeGrafter"/>
</dbReference>